<dbReference type="Gene3D" id="1.10.1040.10">
    <property type="entry name" value="N-(1-d-carboxylethyl)-l-norvaline Dehydrogenase, domain 2"/>
    <property type="match status" value="1"/>
</dbReference>
<dbReference type="Pfam" id="PF02737">
    <property type="entry name" value="3HCDH_N"/>
    <property type="match status" value="1"/>
</dbReference>
<dbReference type="Proteomes" id="UP000282971">
    <property type="component" value="Unassembled WGS sequence"/>
</dbReference>
<evidence type="ECO:0000259" key="3">
    <source>
        <dbReference type="Pfam" id="PF02737"/>
    </source>
</evidence>
<reference evidence="4 5" key="1">
    <citation type="submission" date="2019-01" db="EMBL/GenBank/DDBJ databases">
        <authorList>
            <person name="Chen W.-M."/>
        </authorList>
    </citation>
    <scope>NUCLEOTIDE SEQUENCE [LARGE SCALE GENOMIC DNA]</scope>
    <source>
        <strain evidence="4 5">CCP-7</strain>
    </source>
</reference>
<name>A0A437M755_9SPHN</name>
<dbReference type="GO" id="GO:0006631">
    <property type="term" value="P:fatty acid metabolic process"/>
    <property type="evidence" value="ECO:0007669"/>
    <property type="project" value="InterPro"/>
</dbReference>
<dbReference type="GO" id="GO:0070403">
    <property type="term" value="F:NAD+ binding"/>
    <property type="evidence" value="ECO:0007669"/>
    <property type="project" value="InterPro"/>
</dbReference>
<dbReference type="Gene3D" id="1.10.1040.50">
    <property type="match status" value="1"/>
</dbReference>
<sequence length="485" mass="51173">MEIRTTHPIAVVGAGTMGAGIAQVAATVGHPVTVVDQDPAALSRGRASVKAALDTAVAKRRLEPAARDEIEARITWSTELTQVARKSLVIEAIVEKLDAKQHLIGTIARVALCNMPIASNTSSLGIGELAQALATPDRFLGLHFFNPVPAMKLVEVIAGPKTSQTVIAAMVNLMLAWGKHPVVVRDVPGFIVNRVARPYYGEGFAAVDDGIAPATVDAAMTGAGGFRMGPLGLADMIGHDVNFTVACSVHDAYAGRTRFRPQKAQRALVEAGRLGCKSGLGVYDHGKKLPVADFAEPALAPVEIALCVLDLLAPLGAEARAAKIAVVNDPTLEPDMIRIGDSVMALGDGRRFDQRPGVDILIDHVRDFATATTCVISARSPTHAMAATGLLQAIGRRVVIVPDRAGQVVLRTLAQLANAAADAEIDEVADANGIDEAMLHGANHPEGPLGWARRIGHDRVRTALSNIAHAEKDSMYEPSPFFDPR</sequence>
<keyword evidence="1" id="KW-0560">Oxidoreductase</keyword>
<keyword evidence="5" id="KW-1185">Reference proteome</keyword>
<dbReference type="EMBL" id="SACN01000001">
    <property type="protein sequence ID" value="RVT93548.1"/>
    <property type="molecule type" value="Genomic_DNA"/>
</dbReference>
<dbReference type="OrthoDB" id="9771883at2"/>
<protein>
    <submittedName>
        <fullName evidence="4">3-hydroxyacyl-CoA dehydrogenase</fullName>
    </submittedName>
</protein>
<dbReference type="InterPro" id="IPR013328">
    <property type="entry name" value="6PGD_dom2"/>
</dbReference>
<comment type="caution">
    <text evidence="4">The sequence shown here is derived from an EMBL/GenBank/DDBJ whole genome shotgun (WGS) entry which is preliminary data.</text>
</comment>
<dbReference type="GO" id="GO:0016616">
    <property type="term" value="F:oxidoreductase activity, acting on the CH-OH group of donors, NAD or NADP as acceptor"/>
    <property type="evidence" value="ECO:0007669"/>
    <property type="project" value="InterPro"/>
</dbReference>
<evidence type="ECO:0000256" key="1">
    <source>
        <dbReference type="ARBA" id="ARBA00023002"/>
    </source>
</evidence>
<organism evidence="4 5">
    <name type="scientific">Sphingomonas crocodyli</name>
    <dbReference type="NCBI Taxonomy" id="1979270"/>
    <lineage>
        <taxon>Bacteria</taxon>
        <taxon>Pseudomonadati</taxon>
        <taxon>Pseudomonadota</taxon>
        <taxon>Alphaproteobacteria</taxon>
        <taxon>Sphingomonadales</taxon>
        <taxon>Sphingomonadaceae</taxon>
        <taxon>Sphingomonas</taxon>
    </lineage>
</organism>
<dbReference type="RefSeq" id="WP_127742275.1">
    <property type="nucleotide sequence ID" value="NZ_SACN01000001.1"/>
</dbReference>
<dbReference type="Gene3D" id="3.40.50.720">
    <property type="entry name" value="NAD(P)-binding Rossmann-like Domain"/>
    <property type="match status" value="1"/>
</dbReference>
<dbReference type="AlphaFoldDB" id="A0A437M755"/>
<evidence type="ECO:0000313" key="5">
    <source>
        <dbReference type="Proteomes" id="UP000282971"/>
    </source>
</evidence>
<evidence type="ECO:0000313" key="4">
    <source>
        <dbReference type="EMBL" id="RVT93548.1"/>
    </source>
</evidence>
<dbReference type="InterPro" id="IPR006176">
    <property type="entry name" value="3-OHacyl-CoA_DH_NAD-bd"/>
</dbReference>
<proteinExistence type="predicted"/>
<evidence type="ECO:0000259" key="2">
    <source>
        <dbReference type="Pfam" id="PF00725"/>
    </source>
</evidence>
<dbReference type="PANTHER" id="PTHR48075">
    <property type="entry name" value="3-HYDROXYACYL-COA DEHYDROGENASE FAMILY PROTEIN"/>
    <property type="match status" value="1"/>
</dbReference>
<dbReference type="InterPro" id="IPR008927">
    <property type="entry name" value="6-PGluconate_DH-like_C_sf"/>
</dbReference>
<accession>A0A437M755</accession>
<feature type="domain" description="3-hydroxyacyl-CoA dehydrogenase C-terminal" evidence="2">
    <location>
        <begin position="407"/>
        <end position="482"/>
    </location>
</feature>
<dbReference type="InterPro" id="IPR036291">
    <property type="entry name" value="NAD(P)-bd_dom_sf"/>
</dbReference>
<dbReference type="InterPro" id="IPR006108">
    <property type="entry name" value="3HC_DH_C"/>
</dbReference>
<dbReference type="SUPFAM" id="SSF51735">
    <property type="entry name" value="NAD(P)-binding Rossmann-fold domains"/>
    <property type="match status" value="1"/>
</dbReference>
<dbReference type="PANTHER" id="PTHR48075:SF5">
    <property type="entry name" value="3-HYDROXYBUTYRYL-COA DEHYDROGENASE"/>
    <property type="match status" value="1"/>
</dbReference>
<dbReference type="FunFam" id="3.40.50.720:FF:000009">
    <property type="entry name" value="Fatty oxidation complex, alpha subunit"/>
    <property type="match status" value="1"/>
</dbReference>
<dbReference type="Pfam" id="PF00725">
    <property type="entry name" value="3HCDH"/>
    <property type="match status" value="2"/>
</dbReference>
<feature type="domain" description="3-hydroxyacyl-CoA dehydrogenase NAD binding" evidence="3">
    <location>
        <begin position="9"/>
        <end position="186"/>
    </location>
</feature>
<dbReference type="SUPFAM" id="SSF48179">
    <property type="entry name" value="6-phosphogluconate dehydrogenase C-terminal domain-like"/>
    <property type="match status" value="2"/>
</dbReference>
<feature type="domain" description="3-hydroxyacyl-CoA dehydrogenase C-terminal" evidence="2">
    <location>
        <begin position="189"/>
        <end position="284"/>
    </location>
</feature>
<gene>
    <name evidence="4" type="ORF">EOD43_06680</name>
</gene>